<name>A0A0K2VL17_LEPSM</name>
<accession>A0A0K2VL17</accession>
<evidence type="ECO:0000313" key="1">
    <source>
        <dbReference type="EMBL" id="CDW51168.1"/>
    </source>
</evidence>
<dbReference type="EMBL" id="HACA01033806">
    <property type="protein sequence ID" value="CDW51168.1"/>
    <property type="molecule type" value="Transcribed_RNA"/>
</dbReference>
<dbReference type="AlphaFoldDB" id="A0A0K2VL17"/>
<feature type="non-terminal residue" evidence="1">
    <location>
        <position position="1"/>
    </location>
</feature>
<organism evidence="1">
    <name type="scientific">Lepeophtheirus salmonis</name>
    <name type="common">Salmon louse</name>
    <name type="synonym">Caligus salmonis</name>
    <dbReference type="NCBI Taxonomy" id="72036"/>
    <lineage>
        <taxon>Eukaryota</taxon>
        <taxon>Metazoa</taxon>
        <taxon>Ecdysozoa</taxon>
        <taxon>Arthropoda</taxon>
        <taxon>Crustacea</taxon>
        <taxon>Multicrustacea</taxon>
        <taxon>Hexanauplia</taxon>
        <taxon>Copepoda</taxon>
        <taxon>Siphonostomatoida</taxon>
        <taxon>Caligidae</taxon>
        <taxon>Lepeophtheirus</taxon>
    </lineage>
</organism>
<sequence>AYRHFYIQIQLTLKNTVRLENWRQMQTLFYTLYTNKTTLDIHYINNSHNTHKLILRPSIIILPLGCTGKTQDNFFSTTENYDIDVPTYITRSYPFNITKLLTEKIP</sequence>
<protein>
    <submittedName>
        <fullName evidence="1">Uncharacterized protein</fullName>
    </submittedName>
</protein>
<reference evidence="1" key="1">
    <citation type="submission" date="2014-05" db="EMBL/GenBank/DDBJ databases">
        <authorList>
            <person name="Chronopoulou M."/>
        </authorList>
    </citation>
    <scope>NUCLEOTIDE SEQUENCE</scope>
    <source>
        <tissue evidence="1">Whole organism</tissue>
    </source>
</reference>
<proteinExistence type="predicted"/>
<feature type="non-terminal residue" evidence="1">
    <location>
        <position position="106"/>
    </location>
</feature>